<evidence type="ECO:0000313" key="5">
    <source>
        <dbReference type="Proteomes" id="UP001500298"/>
    </source>
</evidence>
<dbReference type="PANTHER" id="PTHR43656">
    <property type="entry name" value="BINDING OXIDOREDUCTASE, PUTATIVE (AFU_ORTHOLOGUE AFUA_2G08260)-RELATED"/>
    <property type="match status" value="1"/>
</dbReference>
<keyword evidence="5" id="KW-1185">Reference proteome</keyword>
<organism evidence="4 5">
    <name type="scientific">Algivirga pacifica</name>
    <dbReference type="NCBI Taxonomy" id="1162670"/>
    <lineage>
        <taxon>Bacteria</taxon>
        <taxon>Pseudomonadati</taxon>
        <taxon>Bacteroidota</taxon>
        <taxon>Cytophagia</taxon>
        <taxon>Cytophagales</taxon>
        <taxon>Flammeovirgaceae</taxon>
        <taxon>Algivirga</taxon>
    </lineage>
</organism>
<evidence type="ECO:0000256" key="1">
    <source>
        <dbReference type="ARBA" id="ARBA00022630"/>
    </source>
</evidence>
<accession>A0ABP9D3R3</accession>
<dbReference type="InterPro" id="IPR013785">
    <property type="entry name" value="Aldolase_TIM"/>
</dbReference>
<keyword evidence="1" id="KW-0285">Flavoprotein</keyword>
<dbReference type="EMBL" id="BAABJX010000015">
    <property type="protein sequence ID" value="GAA4825233.1"/>
    <property type="molecule type" value="Genomic_DNA"/>
</dbReference>
<evidence type="ECO:0000259" key="3">
    <source>
        <dbReference type="Pfam" id="PF00724"/>
    </source>
</evidence>
<dbReference type="CDD" id="cd04733">
    <property type="entry name" value="OYE_like_2_FMN"/>
    <property type="match status" value="1"/>
</dbReference>
<sequence>MNINTSITLPNGLTLKNRIVKAAMTERLSNSDYGPNEKHLQLYRTWSEGGAGLMITGNVMVDHRYMESAGNVAIEDERHLEVLKQWAAIGQEKGQHIWPQLNHSGRQTSILVNRKPVSASDVHLKKLGLFAKPRPMSLQEVEELVKRFGTTAKVCQKAGFTGVQIHAAHGYLLSQFLSPLTNQRTDRYGGTLENRARLLLEVIREVRQACGPAFGISVKINSADFQRGGFTEEESLQVIQMLNQEGVDLLEVSGGTYERVAFFEEGLRTSTLQREAFFLEFAKKAKAIASMPLMLTGGFRTLAFANKVLSEGEVDVIGVARPYLLYENFPKKWLQGKEEEAQTENTKVAFSALQDNAIAGYYNKQIELLSKGKPLNLRYSPLRAAFHLIKHELVKGMRKK</sequence>
<dbReference type="RefSeq" id="WP_345369244.1">
    <property type="nucleotide sequence ID" value="NZ_BAABJX010000015.1"/>
</dbReference>
<dbReference type="InterPro" id="IPR051799">
    <property type="entry name" value="NADH_flavin_oxidoreductase"/>
</dbReference>
<proteinExistence type="predicted"/>
<feature type="domain" description="NADH:flavin oxidoreductase/NADH oxidase N-terminal" evidence="3">
    <location>
        <begin position="7"/>
        <end position="338"/>
    </location>
</feature>
<gene>
    <name evidence="4" type="ORF">GCM10023331_07050</name>
</gene>
<reference evidence="5" key="1">
    <citation type="journal article" date="2019" name="Int. J. Syst. Evol. Microbiol.">
        <title>The Global Catalogue of Microorganisms (GCM) 10K type strain sequencing project: providing services to taxonomists for standard genome sequencing and annotation.</title>
        <authorList>
            <consortium name="The Broad Institute Genomics Platform"/>
            <consortium name="The Broad Institute Genome Sequencing Center for Infectious Disease"/>
            <person name="Wu L."/>
            <person name="Ma J."/>
        </authorList>
    </citation>
    <scope>NUCLEOTIDE SEQUENCE [LARGE SCALE GENOMIC DNA]</scope>
    <source>
        <strain evidence="5">JCM 18326</strain>
    </source>
</reference>
<dbReference type="Proteomes" id="UP001500298">
    <property type="component" value="Unassembled WGS sequence"/>
</dbReference>
<dbReference type="InterPro" id="IPR001155">
    <property type="entry name" value="OxRdtase_FMN_N"/>
</dbReference>
<dbReference type="Gene3D" id="3.20.20.70">
    <property type="entry name" value="Aldolase class I"/>
    <property type="match status" value="1"/>
</dbReference>
<dbReference type="SUPFAM" id="SSF51395">
    <property type="entry name" value="FMN-linked oxidoreductases"/>
    <property type="match status" value="1"/>
</dbReference>
<keyword evidence="2" id="KW-0560">Oxidoreductase</keyword>
<protein>
    <submittedName>
        <fullName evidence="4">NADH:flavin oxidoreductase/NADH oxidase family protein</fullName>
    </submittedName>
</protein>
<name>A0ABP9D3R3_9BACT</name>
<comment type="caution">
    <text evidence="4">The sequence shown here is derived from an EMBL/GenBank/DDBJ whole genome shotgun (WGS) entry which is preliminary data.</text>
</comment>
<evidence type="ECO:0000313" key="4">
    <source>
        <dbReference type="EMBL" id="GAA4825233.1"/>
    </source>
</evidence>
<dbReference type="Pfam" id="PF00724">
    <property type="entry name" value="Oxidored_FMN"/>
    <property type="match status" value="1"/>
</dbReference>
<evidence type="ECO:0000256" key="2">
    <source>
        <dbReference type="ARBA" id="ARBA00023002"/>
    </source>
</evidence>
<dbReference type="PANTHER" id="PTHR43656:SF2">
    <property type="entry name" value="BINDING OXIDOREDUCTASE, PUTATIVE (AFU_ORTHOLOGUE AFUA_2G08260)-RELATED"/>
    <property type="match status" value="1"/>
</dbReference>